<dbReference type="PIRSF" id="PIRSF000548">
    <property type="entry name" value="PK_regulatory"/>
    <property type="match status" value="1"/>
</dbReference>
<dbReference type="SUPFAM" id="SSF51206">
    <property type="entry name" value="cAMP-binding domain-like"/>
    <property type="match status" value="2"/>
</dbReference>
<dbReference type="EMBL" id="GL833128">
    <property type="protein sequence ID" value="EGB08272.1"/>
    <property type="molecule type" value="Genomic_DNA"/>
</dbReference>
<dbReference type="GeneID" id="20218232"/>
<dbReference type="eggNOG" id="KOG1113">
    <property type="taxonomic scope" value="Eukaryota"/>
</dbReference>
<dbReference type="GO" id="GO:0030552">
    <property type="term" value="F:cAMP binding"/>
    <property type="evidence" value="ECO:0007669"/>
    <property type="project" value="UniProtKB-KW"/>
</dbReference>
<dbReference type="OMA" id="QIEYHIS"/>
<dbReference type="InterPro" id="IPR050503">
    <property type="entry name" value="cAMP-dep_PK_reg_su-like"/>
</dbReference>
<dbReference type="GO" id="GO:0005952">
    <property type="term" value="C:cAMP-dependent protein kinase complex"/>
    <property type="evidence" value="ECO:0007669"/>
    <property type="project" value="InterPro"/>
</dbReference>
<dbReference type="SMART" id="SM00100">
    <property type="entry name" value="cNMP"/>
    <property type="match status" value="2"/>
</dbReference>
<feature type="binding site" evidence="7">
    <location>
        <position position="232"/>
    </location>
    <ligand>
        <name>3',5'-cyclic AMP</name>
        <dbReference type="ChEBI" id="CHEBI:58165"/>
        <label>2</label>
    </ligand>
</feature>
<reference evidence="9 10" key="1">
    <citation type="journal article" date="2011" name="Proc. Natl. Acad. Sci. U.S.A.">
        <title>Niche of harmful alga Aureococcus anophagefferens revealed through ecogenomics.</title>
        <authorList>
            <person name="Gobler C.J."/>
            <person name="Berry D.L."/>
            <person name="Dyhrman S.T."/>
            <person name="Wilhelm S.W."/>
            <person name="Salamov A."/>
            <person name="Lobanov A.V."/>
            <person name="Zhang Y."/>
            <person name="Collier J.L."/>
            <person name="Wurch L.L."/>
            <person name="Kustka A.B."/>
            <person name="Dill B.D."/>
            <person name="Shah M."/>
            <person name="VerBerkmoes N.C."/>
            <person name="Kuo A."/>
            <person name="Terry A."/>
            <person name="Pangilinan J."/>
            <person name="Lindquist E.A."/>
            <person name="Lucas S."/>
            <person name="Paulsen I.T."/>
            <person name="Hattenrath-Lehmann T.K."/>
            <person name="Talmage S.C."/>
            <person name="Walker E.A."/>
            <person name="Koch F."/>
            <person name="Burson A.M."/>
            <person name="Marcoval M.A."/>
            <person name="Tang Y.Z."/>
            <person name="Lecleir G.R."/>
            <person name="Coyne K.J."/>
            <person name="Berg G.M."/>
            <person name="Bertrand E.M."/>
            <person name="Saito M.A."/>
            <person name="Gladyshev V.N."/>
            <person name="Grigoriev I.V."/>
        </authorList>
    </citation>
    <scope>NUCLEOTIDE SEQUENCE [LARGE SCALE GENOMIC DNA]</scope>
    <source>
        <strain evidence="10">CCMP 1984</strain>
    </source>
</reference>
<dbReference type="InterPro" id="IPR014710">
    <property type="entry name" value="RmlC-like_jellyroll"/>
</dbReference>
<evidence type="ECO:0000256" key="6">
    <source>
        <dbReference type="ARBA" id="ARBA00023149"/>
    </source>
</evidence>
<dbReference type="AlphaFoldDB" id="F0Y9N9"/>
<keyword evidence="5 7" id="KW-0547">Nucleotide-binding</keyword>
<evidence type="ECO:0000256" key="2">
    <source>
        <dbReference type="ARBA" id="ARBA00022553"/>
    </source>
</evidence>
<feature type="binding site" evidence="7">
    <location>
        <position position="223"/>
    </location>
    <ligand>
        <name>3',5'-cyclic AMP</name>
        <dbReference type="ChEBI" id="CHEBI:58165"/>
        <label>2</label>
    </ligand>
</feature>
<dbReference type="Pfam" id="PF00027">
    <property type="entry name" value="cNMP_binding"/>
    <property type="match status" value="2"/>
</dbReference>
<evidence type="ECO:0000256" key="1">
    <source>
        <dbReference type="ARBA" id="ARBA00005753"/>
    </source>
</evidence>
<gene>
    <name evidence="9" type="ORF">AURANDRAFT_13029</name>
</gene>
<dbReference type="PROSITE" id="PS00889">
    <property type="entry name" value="CNMP_BINDING_2"/>
    <property type="match status" value="2"/>
</dbReference>
<dbReference type="PROSITE" id="PS50042">
    <property type="entry name" value="CNMP_BINDING_3"/>
    <property type="match status" value="2"/>
</dbReference>
<dbReference type="PROSITE" id="PS00888">
    <property type="entry name" value="CNMP_BINDING_1"/>
    <property type="match status" value="2"/>
</dbReference>
<keyword evidence="4" id="KW-0677">Repeat</keyword>
<sequence>WKPPVYDKPDADTKFVTDILPKLFFLSGLTRKELGVLVGAMKEIPFAPGADIIKQGEEGDMFYIVKDGICDIDVEGVGKVMEIPCPSKEDPTVLRRYFGELALLYDAPRAATVKARDAVTCFGLDRKTFKSILQDTATKQRLLYADFLAQVPLFKGFSQDKLNSLCDALQAKDFEQGDVIIKEGDHGHDFYIIETGTAECTQSISGAEVSVCPTLGSGAFFGELALLKDAPRAATVTASSKLSTVRIDRATFKRMIGDISAVKK</sequence>
<keyword evidence="6 7" id="KW-0114">cAMP</keyword>
<proteinExistence type="inferred from homology"/>
<dbReference type="GO" id="GO:0004862">
    <property type="term" value="F:cAMP-dependent protein kinase inhibitor activity"/>
    <property type="evidence" value="ECO:0007669"/>
    <property type="project" value="TreeGrafter"/>
</dbReference>
<dbReference type="PANTHER" id="PTHR11635:SF152">
    <property type="entry name" value="CAMP-DEPENDENT PROTEIN KINASE TYPE I REGULATORY SUBUNIT-RELATED"/>
    <property type="match status" value="1"/>
</dbReference>
<dbReference type="PANTHER" id="PTHR11635">
    <property type="entry name" value="CAMP-DEPENDENT PROTEIN KINASE REGULATORY CHAIN"/>
    <property type="match status" value="1"/>
</dbReference>
<dbReference type="InterPro" id="IPR000595">
    <property type="entry name" value="cNMP-bd_dom"/>
</dbReference>
<dbReference type="InterPro" id="IPR012198">
    <property type="entry name" value="cAMP_dep_PK_reg_su"/>
</dbReference>
<evidence type="ECO:0000256" key="5">
    <source>
        <dbReference type="ARBA" id="ARBA00022741"/>
    </source>
</evidence>
<comment type="similarity">
    <text evidence="1">Belongs to the cAMP-dependent kinase regulatory chain family.</text>
</comment>
<dbReference type="GO" id="GO:0005829">
    <property type="term" value="C:cytosol"/>
    <property type="evidence" value="ECO:0007669"/>
    <property type="project" value="TreeGrafter"/>
</dbReference>
<evidence type="ECO:0000256" key="4">
    <source>
        <dbReference type="ARBA" id="ARBA00022737"/>
    </source>
</evidence>
<dbReference type="Proteomes" id="UP000002729">
    <property type="component" value="Unassembled WGS sequence"/>
</dbReference>
<dbReference type="InterPro" id="IPR018488">
    <property type="entry name" value="cNMP-bd_CS"/>
</dbReference>
<organism evidence="10">
    <name type="scientific">Aureococcus anophagefferens</name>
    <name type="common">Harmful bloom alga</name>
    <dbReference type="NCBI Taxonomy" id="44056"/>
    <lineage>
        <taxon>Eukaryota</taxon>
        <taxon>Sar</taxon>
        <taxon>Stramenopiles</taxon>
        <taxon>Ochrophyta</taxon>
        <taxon>Pelagophyceae</taxon>
        <taxon>Pelagomonadales</taxon>
        <taxon>Pelagomonadaceae</taxon>
        <taxon>Aureococcus</taxon>
    </lineage>
</organism>
<dbReference type="RefSeq" id="XP_009037001.1">
    <property type="nucleotide sequence ID" value="XM_009038753.1"/>
</dbReference>
<evidence type="ECO:0000259" key="8">
    <source>
        <dbReference type="PROSITE" id="PS50042"/>
    </source>
</evidence>
<dbReference type="Gene3D" id="2.60.120.10">
    <property type="entry name" value="Jelly Rolls"/>
    <property type="match status" value="2"/>
</dbReference>
<evidence type="ECO:0000256" key="7">
    <source>
        <dbReference type="PIRSR" id="PIRSR000548-1"/>
    </source>
</evidence>
<name>F0Y9N9_AURAN</name>
<dbReference type="PRINTS" id="PR00103">
    <property type="entry name" value="CAMPKINASE"/>
</dbReference>
<dbReference type="InterPro" id="IPR018490">
    <property type="entry name" value="cNMP-bd_dom_sf"/>
</dbReference>
<feature type="domain" description="Cyclic nucleotide-binding" evidence="8">
    <location>
        <begin position="153"/>
        <end position="264"/>
    </location>
</feature>
<feature type="binding site" evidence="7">
    <location>
        <position position="100"/>
    </location>
    <ligand>
        <name>3',5'-cyclic AMP</name>
        <dbReference type="ChEBI" id="CHEBI:58165"/>
        <label>1</label>
    </ligand>
</feature>
<accession>F0Y9N9</accession>
<dbReference type="CDD" id="cd00038">
    <property type="entry name" value="CAP_ED"/>
    <property type="match status" value="2"/>
</dbReference>
<feature type="binding site" evidence="7">
    <location>
        <position position="109"/>
    </location>
    <ligand>
        <name>3',5'-cyclic AMP</name>
        <dbReference type="ChEBI" id="CHEBI:58165"/>
        <label>1</label>
    </ligand>
</feature>
<evidence type="ECO:0000313" key="9">
    <source>
        <dbReference type="EMBL" id="EGB08272.1"/>
    </source>
</evidence>
<dbReference type="InParanoid" id="F0Y9N9"/>
<keyword evidence="2" id="KW-0597">Phosphoprotein</keyword>
<evidence type="ECO:0000313" key="10">
    <source>
        <dbReference type="Proteomes" id="UP000002729"/>
    </source>
</evidence>
<feature type="non-terminal residue" evidence="9">
    <location>
        <position position="1"/>
    </location>
</feature>
<keyword evidence="3 7" id="KW-0116">cAMP-binding</keyword>
<feature type="domain" description="Cyclic nucleotide-binding" evidence="8">
    <location>
        <begin position="25"/>
        <end position="150"/>
    </location>
</feature>
<feature type="non-terminal residue" evidence="9">
    <location>
        <position position="264"/>
    </location>
</feature>
<protein>
    <recommendedName>
        <fullName evidence="8">Cyclic nucleotide-binding domain-containing protein</fullName>
    </recommendedName>
</protein>
<evidence type="ECO:0000256" key="3">
    <source>
        <dbReference type="ARBA" id="ARBA00022566"/>
    </source>
</evidence>
<dbReference type="GO" id="GO:0034236">
    <property type="term" value="F:protein kinase A catalytic subunit binding"/>
    <property type="evidence" value="ECO:0007669"/>
    <property type="project" value="TreeGrafter"/>
</dbReference>
<dbReference type="OrthoDB" id="417078at2759"/>
<keyword evidence="10" id="KW-1185">Reference proteome</keyword>
<dbReference type="KEGG" id="aaf:AURANDRAFT_13029"/>